<keyword evidence="6" id="KW-0372">Hormone</keyword>
<evidence type="ECO:0000256" key="8">
    <source>
        <dbReference type="ARBA" id="ARBA00023157"/>
    </source>
</evidence>
<evidence type="ECO:0000313" key="11">
    <source>
        <dbReference type="Proteomes" id="UP001652741"/>
    </source>
</evidence>
<accession>A0A1S3MFH2</accession>
<dbReference type="GO" id="GO:0005184">
    <property type="term" value="F:neuropeptide hormone activity"/>
    <property type="evidence" value="ECO:0007669"/>
    <property type="project" value="TreeGrafter"/>
</dbReference>
<dbReference type="InterPro" id="IPR004250">
    <property type="entry name" value="Somatostatin"/>
</dbReference>
<sequence length="99" mass="11567">MIMRVLVSLVPFVLMVWSGQETTALPIEDNLGLLRNQELTVEQRDLLKMLSGLNELTPEYMYPDQQLHRELQDRALRAQVPARVRSPCKKFFWKTFSSC</sequence>
<keyword evidence="4" id="KW-0964">Secreted</keyword>
<dbReference type="GO" id="GO:0030334">
    <property type="term" value="P:regulation of cell migration"/>
    <property type="evidence" value="ECO:0007669"/>
    <property type="project" value="TreeGrafter"/>
</dbReference>
<gene>
    <name evidence="12" type="primary">sst6.2</name>
</gene>
<evidence type="ECO:0000256" key="6">
    <source>
        <dbReference type="ARBA" id="ARBA00022702"/>
    </source>
</evidence>
<keyword evidence="7 9" id="KW-0732">Signal</keyword>
<evidence type="ECO:0000256" key="3">
    <source>
        <dbReference type="ARBA" id="ARBA00008327"/>
    </source>
</evidence>
<proteinExistence type="inferred from homology"/>
<evidence type="ECO:0000256" key="4">
    <source>
        <dbReference type="ARBA" id="ARBA00022525"/>
    </source>
</evidence>
<keyword evidence="8" id="KW-1015">Disulfide bond</keyword>
<dbReference type="GO" id="GO:0001664">
    <property type="term" value="F:G protein-coupled receptor binding"/>
    <property type="evidence" value="ECO:0007669"/>
    <property type="project" value="TreeGrafter"/>
</dbReference>
<keyword evidence="11" id="KW-1185">Reference proteome</keyword>
<organism evidence="11 12">
    <name type="scientific">Salmo salar</name>
    <name type="common">Atlantic salmon</name>
    <dbReference type="NCBI Taxonomy" id="8030"/>
    <lineage>
        <taxon>Eukaryota</taxon>
        <taxon>Metazoa</taxon>
        <taxon>Chordata</taxon>
        <taxon>Craniata</taxon>
        <taxon>Vertebrata</taxon>
        <taxon>Euteleostomi</taxon>
        <taxon>Actinopterygii</taxon>
        <taxon>Neopterygii</taxon>
        <taxon>Teleostei</taxon>
        <taxon>Protacanthopterygii</taxon>
        <taxon>Salmoniformes</taxon>
        <taxon>Salmonidae</taxon>
        <taxon>Salmoninae</taxon>
        <taxon>Salmo</taxon>
    </lineage>
</organism>
<dbReference type="GO" id="GO:0005615">
    <property type="term" value="C:extracellular space"/>
    <property type="evidence" value="ECO:0007669"/>
    <property type="project" value="TreeGrafter"/>
</dbReference>
<comment type="subcellular location">
    <subcellularLocation>
        <location evidence="2">Secreted</location>
    </subcellularLocation>
</comment>
<comment type="function">
    <text evidence="1">Somatostatin inhibits the release of somatotropin.</text>
</comment>
<feature type="chain" id="PRO_5010317372" evidence="9">
    <location>
        <begin position="25"/>
        <end position="99"/>
    </location>
</feature>
<dbReference type="GO" id="GO:0007193">
    <property type="term" value="P:adenylate cyclase-inhibiting G protein-coupled receptor signaling pathway"/>
    <property type="evidence" value="ECO:0007669"/>
    <property type="project" value="TreeGrafter"/>
</dbReference>
<evidence type="ECO:0000259" key="10">
    <source>
        <dbReference type="Pfam" id="PF03002"/>
    </source>
</evidence>
<reference evidence="12" key="1">
    <citation type="submission" date="2025-08" db="UniProtKB">
        <authorList>
            <consortium name="RefSeq"/>
        </authorList>
    </citation>
    <scope>IDENTIFICATION</scope>
</reference>
<evidence type="ECO:0000256" key="5">
    <source>
        <dbReference type="ARBA" id="ARBA00022685"/>
    </source>
</evidence>
<dbReference type="Pfam" id="PF03002">
    <property type="entry name" value="Somatostatin"/>
    <property type="match status" value="1"/>
</dbReference>
<evidence type="ECO:0000313" key="12">
    <source>
        <dbReference type="RefSeq" id="XP_014001824.1"/>
    </source>
</evidence>
<evidence type="ECO:0000256" key="7">
    <source>
        <dbReference type="ARBA" id="ARBA00022729"/>
    </source>
</evidence>
<evidence type="ECO:0000256" key="2">
    <source>
        <dbReference type="ARBA" id="ARBA00004613"/>
    </source>
</evidence>
<dbReference type="KEGG" id="sasa:106572312"/>
<feature type="domain" description="Somatostatin/Cortistatin C-terminal" evidence="10">
    <location>
        <begin position="87"/>
        <end position="99"/>
    </location>
</feature>
<dbReference type="PANTHER" id="PTHR10558">
    <property type="entry name" value="SOMATOSTATIN"/>
    <property type="match status" value="1"/>
</dbReference>
<dbReference type="Proteomes" id="UP001652741">
    <property type="component" value="Chromosome ssa15"/>
</dbReference>
<keyword evidence="5" id="KW-0165">Cleavage on pair of basic residues</keyword>
<dbReference type="RefSeq" id="XP_014001824.1">
    <property type="nucleotide sequence ID" value="XM_014146349.2"/>
</dbReference>
<feature type="signal peptide" evidence="9">
    <location>
        <begin position="1"/>
        <end position="24"/>
    </location>
</feature>
<evidence type="ECO:0000256" key="1">
    <source>
        <dbReference type="ARBA" id="ARBA00003524"/>
    </source>
</evidence>
<dbReference type="AlphaFoldDB" id="A0A1S3MFH2"/>
<dbReference type="InterPro" id="IPR018142">
    <property type="entry name" value="Somatostatin/Cortistatin_C"/>
</dbReference>
<name>A0A1S3MFH2_SALSA</name>
<protein>
    <submittedName>
        <fullName evidence="12">Somatostatin 6</fullName>
    </submittedName>
</protein>
<dbReference type="PANTHER" id="PTHR10558:SF1">
    <property type="entry name" value="CORTISTATIN"/>
    <property type="match status" value="1"/>
</dbReference>
<dbReference type="OrthoDB" id="9438385at2759"/>
<evidence type="ECO:0000256" key="9">
    <source>
        <dbReference type="SAM" id="SignalP"/>
    </source>
</evidence>
<comment type="similarity">
    <text evidence="3">Belongs to the somatostatin family.</text>
</comment>